<feature type="signal peptide" evidence="2">
    <location>
        <begin position="1"/>
        <end position="22"/>
    </location>
</feature>
<keyword evidence="1 2" id="KW-0732">Signal</keyword>
<dbReference type="Pfam" id="PF03480">
    <property type="entry name" value="DctP"/>
    <property type="match status" value="1"/>
</dbReference>
<comment type="caution">
    <text evidence="3">The sequence shown here is derived from an EMBL/GenBank/DDBJ whole genome shotgun (WGS) entry which is preliminary data.</text>
</comment>
<dbReference type="CDD" id="cd13665">
    <property type="entry name" value="PBP2_TRAP_Dctp3_4"/>
    <property type="match status" value="1"/>
</dbReference>
<dbReference type="Proteomes" id="UP001597337">
    <property type="component" value="Unassembled WGS sequence"/>
</dbReference>
<dbReference type="PANTHER" id="PTHR33376">
    <property type="match status" value="1"/>
</dbReference>
<evidence type="ECO:0000313" key="4">
    <source>
        <dbReference type="Proteomes" id="UP001597337"/>
    </source>
</evidence>
<organism evidence="3 4">
    <name type="scientific">Thiorhodococcus fuscus</name>
    <dbReference type="NCBI Taxonomy" id="527200"/>
    <lineage>
        <taxon>Bacteria</taxon>
        <taxon>Pseudomonadati</taxon>
        <taxon>Pseudomonadota</taxon>
        <taxon>Gammaproteobacteria</taxon>
        <taxon>Chromatiales</taxon>
        <taxon>Chromatiaceae</taxon>
        <taxon>Thiorhodococcus</taxon>
    </lineage>
</organism>
<protein>
    <submittedName>
        <fullName evidence="3">TRAP transporter substrate-binding protein</fullName>
    </submittedName>
</protein>
<dbReference type="PANTHER" id="PTHR33376:SF15">
    <property type="entry name" value="BLL6794 PROTEIN"/>
    <property type="match status" value="1"/>
</dbReference>
<evidence type="ECO:0000313" key="3">
    <source>
        <dbReference type="EMBL" id="MFD2110713.1"/>
    </source>
</evidence>
<sequence length="336" mass="35068">MLRTLLTGVAAGLIALAGSASAETLRLSNWLPTSHPIVKDVMLPWKAAVEKATEGRVSIQILDAPLGPPPAHYDLAANGIADITFGAQAYTPGRFKTSMLAELPFLGDSSEAISVAYWQVFEERLAAAGEYAGVKVLGVFTHGPGEAFTKGRDLSSLAGIAGAKLRIGGGMANDVATALGAVPVQSPSSKAYELISGGVADGILFPFESVTFFRLDGLVDQGFVVPGGLYNTSFFFVMNKRKWDRLSEADKAAIDSVSGEALARLAGKAWDAADAAGRDALEGKVQLHVATEAQLGALHQMLDPVIASKLDEIAATGVDAKAALDAMKTRIAAETR</sequence>
<dbReference type="InterPro" id="IPR038404">
    <property type="entry name" value="TRAP_DctP_sf"/>
</dbReference>
<accession>A0ABW4Y7N3</accession>
<keyword evidence="4" id="KW-1185">Reference proteome</keyword>
<dbReference type="Gene3D" id="3.40.190.170">
    <property type="entry name" value="Bacterial extracellular solute-binding protein, family 7"/>
    <property type="match status" value="1"/>
</dbReference>
<evidence type="ECO:0000256" key="1">
    <source>
        <dbReference type="ARBA" id="ARBA00022729"/>
    </source>
</evidence>
<dbReference type="RefSeq" id="WP_386022729.1">
    <property type="nucleotide sequence ID" value="NZ_JBHUHX010000004.1"/>
</dbReference>
<gene>
    <name evidence="3" type="ORF">ACFSJC_02520</name>
</gene>
<dbReference type="NCBIfam" id="NF037995">
    <property type="entry name" value="TRAP_S1"/>
    <property type="match status" value="1"/>
</dbReference>
<dbReference type="InterPro" id="IPR018389">
    <property type="entry name" value="DctP_fam"/>
</dbReference>
<feature type="chain" id="PRO_5047109057" evidence="2">
    <location>
        <begin position="23"/>
        <end position="336"/>
    </location>
</feature>
<dbReference type="EMBL" id="JBHUHX010000004">
    <property type="protein sequence ID" value="MFD2110713.1"/>
    <property type="molecule type" value="Genomic_DNA"/>
</dbReference>
<proteinExistence type="predicted"/>
<reference evidence="4" key="1">
    <citation type="journal article" date="2019" name="Int. J. Syst. Evol. Microbiol.">
        <title>The Global Catalogue of Microorganisms (GCM) 10K type strain sequencing project: providing services to taxonomists for standard genome sequencing and annotation.</title>
        <authorList>
            <consortium name="The Broad Institute Genomics Platform"/>
            <consortium name="The Broad Institute Genome Sequencing Center for Infectious Disease"/>
            <person name="Wu L."/>
            <person name="Ma J."/>
        </authorList>
    </citation>
    <scope>NUCLEOTIDE SEQUENCE [LARGE SCALE GENOMIC DNA]</scope>
    <source>
        <strain evidence="4">KACC 12597</strain>
    </source>
</reference>
<name>A0ABW4Y7N3_9GAMM</name>
<evidence type="ECO:0000256" key="2">
    <source>
        <dbReference type="SAM" id="SignalP"/>
    </source>
</evidence>